<dbReference type="AlphaFoldDB" id="A0A0U4P686"/>
<proteinExistence type="predicted"/>
<dbReference type="Gene3D" id="3.30.1450.10">
    <property type="match status" value="1"/>
</dbReference>
<accession>A0A0U4P686</accession>
<evidence type="ECO:0000256" key="1">
    <source>
        <dbReference type="ARBA" id="ARBA00022729"/>
    </source>
</evidence>
<dbReference type="GO" id="GO:0019867">
    <property type="term" value="C:outer membrane"/>
    <property type="evidence" value="ECO:0007669"/>
    <property type="project" value="InterPro"/>
</dbReference>
<sequence length="112" mass="12244">MNKKIAVAAALLAGTVLAGCSSVKNTADYTVGRVEFREQPLVKQIEKGMPKADVLRIGGTPSSTYTRKYRPGTCNNYVLNKDGKEQVYSIGFDSMNRVDSKDFETCESADRA</sequence>
<dbReference type="RefSeq" id="WP_059315987.1">
    <property type="nucleotide sequence ID" value="NZ_CP013987.1"/>
</dbReference>
<evidence type="ECO:0000313" key="6">
    <source>
        <dbReference type="Proteomes" id="UP000064137"/>
    </source>
</evidence>
<feature type="signal peptide" evidence="3">
    <location>
        <begin position="1"/>
        <end position="18"/>
    </location>
</feature>
<evidence type="ECO:0000313" key="5">
    <source>
        <dbReference type="EMBL" id="ALZ85870.1"/>
    </source>
</evidence>
<keyword evidence="2" id="KW-0472">Membrane</keyword>
<dbReference type="OrthoDB" id="7003922at2"/>
<dbReference type="Pfam" id="PF04355">
    <property type="entry name" value="BamE"/>
    <property type="match status" value="1"/>
</dbReference>
<keyword evidence="1 3" id="KW-0732">Signal</keyword>
<dbReference type="NCBIfam" id="NF008423">
    <property type="entry name" value="PRK11251.1"/>
    <property type="match status" value="1"/>
</dbReference>
<dbReference type="KEGG" id="por:APT59_17315"/>
<dbReference type="Proteomes" id="UP000064137">
    <property type="component" value="Chromosome"/>
</dbReference>
<reference evidence="5 6" key="1">
    <citation type="submission" date="2016-01" db="EMBL/GenBank/DDBJ databases">
        <title>Annotation of Pseudomonas oryzihabitans USDA-ARS-USMARC-56511.</title>
        <authorList>
            <person name="Harhay G.P."/>
            <person name="Harhay D.M."/>
            <person name="Smith T.P.L."/>
            <person name="Bono J.L."/>
            <person name="Heaton M.P."/>
            <person name="Clawson M.L."/>
            <person name="Chitko-Mckown C.G."/>
            <person name="Capik S.F."/>
            <person name="DeDonder K.D."/>
            <person name="Apley M.D."/>
            <person name="Lubbers B.V."/>
            <person name="White B.J."/>
            <person name="Larson R.L."/>
        </authorList>
    </citation>
    <scope>NUCLEOTIDE SEQUENCE [LARGE SCALE GENOMIC DNA]</scope>
    <source>
        <strain evidence="5 6">USDA-ARS-USMARC-56511</strain>
    </source>
</reference>
<evidence type="ECO:0000256" key="3">
    <source>
        <dbReference type="SAM" id="SignalP"/>
    </source>
</evidence>
<dbReference type="EMBL" id="CP013987">
    <property type="protein sequence ID" value="ALZ85870.1"/>
    <property type="molecule type" value="Genomic_DNA"/>
</dbReference>
<dbReference type="InterPro" id="IPR037873">
    <property type="entry name" value="BamE-like"/>
</dbReference>
<protein>
    <submittedName>
        <fullName evidence="5">Transcriptional regulator</fullName>
    </submittedName>
</protein>
<dbReference type="PROSITE" id="PS51257">
    <property type="entry name" value="PROKAR_LIPOPROTEIN"/>
    <property type="match status" value="1"/>
</dbReference>
<organism evidence="5 6">
    <name type="scientific">Pseudomonas oryzihabitans</name>
    <dbReference type="NCBI Taxonomy" id="47885"/>
    <lineage>
        <taxon>Bacteria</taxon>
        <taxon>Pseudomonadati</taxon>
        <taxon>Pseudomonadota</taxon>
        <taxon>Gammaproteobacteria</taxon>
        <taxon>Pseudomonadales</taxon>
        <taxon>Pseudomonadaceae</taxon>
        <taxon>Pseudomonas</taxon>
    </lineage>
</organism>
<feature type="domain" description="Outer membrane protein assembly factor BamE" evidence="4">
    <location>
        <begin position="36"/>
        <end position="101"/>
    </location>
</feature>
<evidence type="ECO:0000256" key="2">
    <source>
        <dbReference type="ARBA" id="ARBA00023136"/>
    </source>
</evidence>
<name>A0A0U4P686_9PSED</name>
<evidence type="ECO:0000259" key="4">
    <source>
        <dbReference type="Pfam" id="PF04355"/>
    </source>
</evidence>
<dbReference type="InterPro" id="IPR007450">
    <property type="entry name" value="BamE_dom"/>
</dbReference>
<gene>
    <name evidence="5" type="ORF">APT59_17315</name>
</gene>
<feature type="chain" id="PRO_5006851811" evidence="3">
    <location>
        <begin position="19"/>
        <end position="112"/>
    </location>
</feature>